<dbReference type="InterPro" id="IPR014001">
    <property type="entry name" value="Helicase_ATP-bd"/>
</dbReference>
<dbReference type="Proteomes" id="UP001519503">
    <property type="component" value="Unassembled WGS sequence"/>
</dbReference>
<evidence type="ECO:0000259" key="5">
    <source>
        <dbReference type="PROSITE" id="PS51194"/>
    </source>
</evidence>
<dbReference type="SMART" id="SM00487">
    <property type="entry name" value="DEXDc"/>
    <property type="match status" value="1"/>
</dbReference>
<dbReference type="Pfam" id="PF00271">
    <property type="entry name" value="Helicase_C"/>
    <property type="match status" value="1"/>
</dbReference>
<accession>A0ABS5QVS3</accession>
<keyword evidence="6" id="KW-0378">Hydrolase</keyword>
<keyword evidence="7" id="KW-1185">Reference proteome</keyword>
<keyword evidence="2" id="KW-0067">ATP-binding</keyword>
<evidence type="ECO:0000256" key="1">
    <source>
        <dbReference type="ARBA" id="ARBA00022741"/>
    </source>
</evidence>
<dbReference type="InterPro" id="IPR027417">
    <property type="entry name" value="P-loop_NTPase"/>
</dbReference>
<dbReference type="PANTHER" id="PTHR30580:SF1">
    <property type="entry name" value="COMF OPERON PROTEIN 1"/>
    <property type="match status" value="1"/>
</dbReference>
<dbReference type="InterPro" id="IPR006935">
    <property type="entry name" value="Helicase/UvrB_N"/>
</dbReference>
<proteinExistence type="predicted"/>
<dbReference type="Pfam" id="PF04851">
    <property type="entry name" value="ResIII"/>
    <property type="match status" value="1"/>
</dbReference>
<dbReference type="RefSeq" id="WP_213821098.1">
    <property type="nucleotide sequence ID" value="NZ_JAAMFL010000004.1"/>
</dbReference>
<evidence type="ECO:0000259" key="4">
    <source>
        <dbReference type="PROSITE" id="PS51192"/>
    </source>
</evidence>
<name>A0ABS5QVS3_9LACO</name>
<dbReference type="CDD" id="cd18785">
    <property type="entry name" value="SF2_C"/>
    <property type="match status" value="1"/>
</dbReference>
<dbReference type="PANTHER" id="PTHR30580">
    <property type="entry name" value="PRIMOSOMAL PROTEIN N"/>
    <property type="match status" value="1"/>
</dbReference>
<gene>
    <name evidence="6" type="ORF">G6R30_02310</name>
</gene>
<organism evidence="6 7">
    <name type="scientific">Fructobacillus parabroussonetiae</name>
    <dbReference type="NCBI Taxonomy" id="2713174"/>
    <lineage>
        <taxon>Bacteria</taxon>
        <taxon>Bacillati</taxon>
        <taxon>Bacillota</taxon>
        <taxon>Bacilli</taxon>
        <taxon>Lactobacillales</taxon>
        <taxon>Lactobacillaceae</taxon>
        <taxon>Fructobacillus</taxon>
    </lineage>
</organism>
<dbReference type="SUPFAM" id="SSF52540">
    <property type="entry name" value="P-loop containing nucleoside triphosphate hydrolases"/>
    <property type="match status" value="1"/>
</dbReference>
<evidence type="ECO:0000313" key="6">
    <source>
        <dbReference type="EMBL" id="MBS9337300.1"/>
    </source>
</evidence>
<protein>
    <submittedName>
        <fullName evidence="6">DEAD/DEAH box helicase family protein</fullName>
    </submittedName>
</protein>
<feature type="domain" description="Helicase ATP-binding" evidence="4">
    <location>
        <begin position="100"/>
        <end position="251"/>
    </location>
</feature>
<feature type="domain" description="Helicase C-terminal" evidence="5">
    <location>
        <begin position="279"/>
        <end position="428"/>
    </location>
</feature>
<evidence type="ECO:0000256" key="2">
    <source>
        <dbReference type="ARBA" id="ARBA00022840"/>
    </source>
</evidence>
<dbReference type="InterPro" id="IPR001650">
    <property type="entry name" value="Helicase_C-like"/>
</dbReference>
<keyword evidence="6" id="KW-0347">Helicase</keyword>
<keyword evidence="3" id="KW-0238">DNA-binding</keyword>
<evidence type="ECO:0000256" key="3">
    <source>
        <dbReference type="ARBA" id="ARBA00023125"/>
    </source>
</evidence>
<dbReference type="PROSITE" id="PS51194">
    <property type="entry name" value="HELICASE_CTER"/>
    <property type="match status" value="1"/>
</dbReference>
<comment type="caution">
    <text evidence="6">The sequence shown here is derived from an EMBL/GenBank/DDBJ whole genome shotgun (WGS) entry which is preliminary data.</text>
</comment>
<sequence>MEEKKLYGRLQTWPKNQTIPPAAQVLPVREKGRCFRCQGRSRAPLPNGHSYCLDCLMIGRVSSLDCLLTIAEPNDFSSGSKLRWQGKLTREQQRVSDQLLKHAQAGRNQLLWAVTGAGKTEMLYPLVDWALSQRQRVAIIAPRVDVVLELAPRIQAAFDVSLQVLYGDQEAPYDYSQLVVATAHQLFRFYKAFDLVIIDEVDAFPFRGNQSLQKAVARAAKVDGCFLYLTATPDRLLQRQVKAGKIDMVNLPKRFHGGKIPGLTVVYSAAWPDRFPKKVLESLKRWLKDGKPFFIFVPTVADLARVWQQLEKVLPTTVKGATVHANDPKCVDKVQAMRAGDYDFLLTTTILERGVTLANLQVLILGADDPTFTTETLVQMAGRVGRDRKYREGEVLALAKGPSRSIRRAEKMIRHLNQLAEEDEDADLFAL</sequence>
<dbReference type="PROSITE" id="PS51192">
    <property type="entry name" value="HELICASE_ATP_BIND_1"/>
    <property type="match status" value="1"/>
</dbReference>
<reference evidence="6 7" key="1">
    <citation type="submission" date="2020-02" db="EMBL/GenBank/DDBJ databases">
        <title>Fructobacillus sp. isolated from paper mulberry of Taiwan.</title>
        <authorList>
            <person name="Lin S.-T."/>
        </authorList>
    </citation>
    <scope>NUCLEOTIDE SEQUENCE [LARGE SCALE GENOMIC DNA]</scope>
    <source>
        <strain evidence="6 7">S1-1</strain>
    </source>
</reference>
<dbReference type="EMBL" id="JAAMFL010000004">
    <property type="protein sequence ID" value="MBS9337300.1"/>
    <property type="molecule type" value="Genomic_DNA"/>
</dbReference>
<evidence type="ECO:0000313" key="7">
    <source>
        <dbReference type="Proteomes" id="UP001519503"/>
    </source>
</evidence>
<dbReference type="SMART" id="SM00490">
    <property type="entry name" value="HELICc"/>
    <property type="match status" value="1"/>
</dbReference>
<dbReference type="GO" id="GO:0004386">
    <property type="term" value="F:helicase activity"/>
    <property type="evidence" value="ECO:0007669"/>
    <property type="project" value="UniProtKB-KW"/>
</dbReference>
<keyword evidence="1" id="KW-0547">Nucleotide-binding</keyword>
<dbReference type="Gene3D" id="3.40.50.300">
    <property type="entry name" value="P-loop containing nucleotide triphosphate hydrolases"/>
    <property type="match status" value="2"/>
</dbReference>